<accession>A0A0Q2V5A8</accession>
<dbReference type="AlphaFoldDB" id="A0A0Q2V5A8"/>
<proteinExistence type="predicted"/>
<dbReference type="InParanoid" id="A0A0Q2V5A8"/>
<organism evidence="1 2">
    <name type="scientific">Vibrio furnissii</name>
    <dbReference type="NCBI Taxonomy" id="29494"/>
    <lineage>
        <taxon>Bacteria</taxon>
        <taxon>Pseudomonadati</taxon>
        <taxon>Pseudomonadota</taxon>
        <taxon>Gammaproteobacteria</taxon>
        <taxon>Vibrionales</taxon>
        <taxon>Vibrionaceae</taxon>
        <taxon>Vibrio</taxon>
    </lineage>
</organism>
<dbReference type="InterPro" id="IPR036937">
    <property type="entry name" value="Adhesion_dom_fimbrial_sf"/>
</dbReference>
<gene>
    <name evidence="1" type="ORF">AMR76_01425</name>
</gene>
<reference evidence="1 2" key="1">
    <citation type="submission" date="2015-08" db="EMBL/GenBank/DDBJ databases">
        <title>Antibacterial properties of a collection of Vibrionaceae strains.</title>
        <authorList>
            <person name="Giubergia S."/>
        </authorList>
    </citation>
    <scope>NUCLEOTIDE SEQUENCE [LARGE SCALE GENOMIC DNA]</scope>
    <source>
        <strain evidence="1 2">S0821</strain>
    </source>
</reference>
<protein>
    <submittedName>
        <fullName evidence="1">Fimbrial protein</fullName>
    </submittedName>
</protein>
<comment type="caution">
    <text evidence="1">The sequence shown here is derived from an EMBL/GenBank/DDBJ whole genome shotgun (WGS) entry which is preliminary data.</text>
</comment>
<dbReference type="GO" id="GO:0009289">
    <property type="term" value="C:pilus"/>
    <property type="evidence" value="ECO:0007669"/>
    <property type="project" value="InterPro"/>
</dbReference>
<evidence type="ECO:0000313" key="2">
    <source>
        <dbReference type="Proteomes" id="UP000051221"/>
    </source>
</evidence>
<dbReference type="PANTHER" id="PTHR33420:SF10">
    <property type="entry name" value="FIMBRIAE MAJOR SUBUNIT"/>
    <property type="match status" value="1"/>
</dbReference>
<dbReference type="PANTHER" id="PTHR33420">
    <property type="entry name" value="FIMBRIAL SUBUNIT ELFA-RELATED"/>
    <property type="match status" value="1"/>
</dbReference>
<dbReference type="GO" id="GO:0043709">
    <property type="term" value="P:cell adhesion involved in single-species biofilm formation"/>
    <property type="evidence" value="ECO:0007669"/>
    <property type="project" value="TreeGrafter"/>
</dbReference>
<dbReference type="InterPro" id="IPR050263">
    <property type="entry name" value="Bact_Fimbrial_Adh_Pro"/>
</dbReference>
<dbReference type="Gene3D" id="2.60.40.1090">
    <property type="entry name" value="Fimbrial-type adhesion domain"/>
    <property type="match status" value="1"/>
</dbReference>
<evidence type="ECO:0000313" key="1">
    <source>
        <dbReference type="EMBL" id="KQH87976.1"/>
    </source>
</evidence>
<dbReference type="SUPFAM" id="SSF49401">
    <property type="entry name" value="Bacterial adhesins"/>
    <property type="match status" value="1"/>
</dbReference>
<sequence length="136" mass="13433">MNGNAESPVVLLPTVAATDLTDGLSTGTTNFSLGVTGCTAPASSLNIGTVFVGNNVTAAGNLGNTGTATNVVLQLLESDTATDALDLTSTATAAGLVLAAGETEASHNFAVRYFAEGGDATAGTVISSVQYALTYQ</sequence>
<dbReference type="Proteomes" id="UP000051221">
    <property type="component" value="Unassembled WGS sequence"/>
</dbReference>
<keyword evidence="2" id="KW-1185">Reference proteome</keyword>
<dbReference type="EMBL" id="LKHS01000001">
    <property type="protein sequence ID" value="KQH87976.1"/>
    <property type="molecule type" value="Genomic_DNA"/>
</dbReference>
<name>A0A0Q2V5A8_VIBFU</name>
<dbReference type="InterPro" id="IPR008966">
    <property type="entry name" value="Adhesion_dom_sf"/>
</dbReference>